<dbReference type="InterPro" id="IPR013725">
    <property type="entry name" value="DNA_replication_fac_RFC1_C"/>
</dbReference>
<evidence type="ECO:0000256" key="2">
    <source>
        <dbReference type="SAM" id="MobiDB-lite"/>
    </source>
</evidence>
<feature type="domain" description="DNA replication factor RFC1 C-terminal" evidence="3">
    <location>
        <begin position="45"/>
        <end position="186"/>
    </location>
</feature>
<reference evidence="4" key="1">
    <citation type="submission" date="2020-11" db="EMBL/GenBank/DDBJ databases">
        <authorList>
            <person name="Tran Van P."/>
        </authorList>
    </citation>
    <scope>NUCLEOTIDE SEQUENCE</scope>
</reference>
<evidence type="ECO:0000259" key="3">
    <source>
        <dbReference type="Pfam" id="PF08519"/>
    </source>
</evidence>
<organism evidence="4">
    <name type="scientific">Timema tahoe</name>
    <dbReference type="NCBI Taxonomy" id="61484"/>
    <lineage>
        <taxon>Eukaryota</taxon>
        <taxon>Metazoa</taxon>
        <taxon>Ecdysozoa</taxon>
        <taxon>Arthropoda</taxon>
        <taxon>Hexapoda</taxon>
        <taxon>Insecta</taxon>
        <taxon>Pterygota</taxon>
        <taxon>Neoptera</taxon>
        <taxon>Polyneoptera</taxon>
        <taxon>Phasmatodea</taxon>
        <taxon>Timematodea</taxon>
        <taxon>Timematoidea</taxon>
        <taxon>Timematidae</taxon>
        <taxon>Timema</taxon>
    </lineage>
</organism>
<dbReference type="GO" id="GO:0005524">
    <property type="term" value="F:ATP binding"/>
    <property type="evidence" value="ECO:0007669"/>
    <property type="project" value="InterPro"/>
</dbReference>
<name>A0A7R9ICH1_9NEOP</name>
<feature type="compositionally biased region" description="Acidic residues" evidence="2">
    <location>
        <begin position="211"/>
        <end position="232"/>
    </location>
</feature>
<evidence type="ECO:0000313" key="4">
    <source>
        <dbReference type="EMBL" id="CAD7453509.1"/>
    </source>
</evidence>
<accession>A0A7R9ICH1</accession>
<dbReference type="GO" id="GO:0005634">
    <property type="term" value="C:nucleus"/>
    <property type="evidence" value="ECO:0007669"/>
    <property type="project" value="TreeGrafter"/>
</dbReference>
<dbReference type="Pfam" id="PF08519">
    <property type="entry name" value="RFC1"/>
    <property type="match status" value="1"/>
</dbReference>
<dbReference type="GO" id="GO:0006260">
    <property type="term" value="P:DNA replication"/>
    <property type="evidence" value="ECO:0007669"/>
    <property type="project" value="UniProtKB-KW"/>
</dbReference>
<dbReference type="GO" id="GO:0003677">
    <property type="term" value="F:DNA binding"/>
    <property type="evidence" value="ECO:0007669"/>
    <property type="project" value="InterPro"/>
</dbReference>
<dbReference type="InterPro" id="IPR008921">
    <property type="entry name" value="DNA_pol3_clamp-load_cplx_C"/>
</dbReference>
<dbReference type="PANTHER" id="PTHR23389:SF6">
    <property type="entry name" value="REPLICATION FACTOR C SUBUNIT 1"/>
    <property type="match status" value="1"/>
</dbReference>
<feature type="compositionally biased region" description="Basic and acidic residues" evidence="2">
    <location>
        <begin position="1"/>
        <end position="17"/>
    </location>
</feature>
<feature type="region of interest" description="Disordered" evidence="2">
    <location>
        <begin position="211"/>
        <end position="271"/>
    </location>
</feature>
<evidence type="ECO:0000256" key="1">
    <source>
        <dbReference type="ARBA" id="ARBA00022705"/>
    </source>
</evidence>
<dbReference type="EMBL" id="OE000349">
    <property type="protein sequence ID" value="CAD7453509.1"/>
    <property type="molecule type" value="Genomic_DNA"/>
</dbReference>
<dbReference type="GO" id="GO:0005663">
    <property type="term" value="C:DNA replication factor C complex"/>
    <property type="evidence" value="ECO:0007669"/>
    <property type="project" value="InterPro"/>
</dbReference>
<sequence length="271" mass="30265">MCGERVRKYDDWRHGGESHPQQQRLEPSPCPEGLIFHPPCLHPSFQALYSSVLPGEYMEGHLTSQINFPAWLGKNSRMQKLSRLAQELQIHMRLRWVYGPCFGAISGDKESVVLEYVNHLRRAITHPLATRGLDGVDEAVSVMDSYHLTREDLDSILELASWPQQLDPMGTVDSKVKAAFTRAYNKDVAMLPYSVTSVKKVSIASNKVATLDEEEEMEGEETEETQEPDDITADSMIKAKKRAAPKQMEGKDARVAGASNAKRGKGKGKAK</sequence>
<dbReference type="PANTHER" id="PTHR23389">
    <property type="entry name" value="CHROMOSOME TRANSMISSION FIDELITY FACTOR 18"/>
    <property type="match status" value="1"/>
</dbReference>
<dbReference type="AlphaFoldDB" id="A0A7R9ICH1"/>
<feature type="region of interest" description="Disordered" evidence="2">
    <location>
        <begin position="1"/>
        <end position="28"/>
    </location>
</feature>
<dbReference type="SUPFAM" id="SSF48019">
    <property type="entry name" value="post-AAA+ oligomerization domain-like"/>
    <property type="match status" value="1"/>
</dbReference>
<gene>
    <name evidence="4" type="ORF">TTEB3V08_LOCUS1643</name>
</gene>
<protein>
    <recommendedName>
        <fullName evidence="3">DNA replication factor RFC1 C-terminal domain-containing protein</fullName>
    </recommendedName>
</protein>
<keyword evidence="1" id="KW-0235">DNA replication</keyword>
<proteinExistence type="predicted"/>
<dbReference type="GO" id="GO:0003689">
    <property type="term" value="F:DNA clamp loader activity"/>
    <property type="evidence" value="ECO:0007669"/>
    <property type="project" value="InterPro"/>
</dbReference>
<feature type="compositionally biased region" description="Basic residues" evidence="2">
    <location>
        <begin position="262"/>
        <end position="271"/>
    </location>
</feature>